<gene>
    <name evidence="5" type="ORF">GOP47_0022788</name>
</gene>
<dbReference type="InterPro" id="IPR005140">
    <property type="entry name" value="eRF1_Pelota-like_N"/>
</dbReference>
<feature type="repeat" description="PPR" evidence="3">
    <location>
        <begin position="280"/>
        <end position="314"/>
    </location>
</feature>
<evidence type="ECO:0000256" key="1">
    <source>
        <dbReference type="ARBA" id="ARBA00007626"/>
    </source>
</evidence>
<dbReference type="PROSITE" id="PS51375">
    <property type="entry name" value="PPR"/>
    <property type="match status" value="10"/>
</dbReference>
<evidence type="ECO:0000256" key="3">
    <source>
        <dbReference type="PROSITE-ProRule" id="PRU00708"/>
    </source>
</evidence>
<feature type="repeat" description="PPR" evidence="3">
    <location>
        <begin position="490"/>
        <end position="524"/>
    </location>
</feature>
<dbReference type="EMBL" id="JABFUD020000022">
    <property type="protein sequence ID" value="KAI5062249.1"/>
    <property type="molecule type" value="Genomic_DNA"/>
</dbReference>
<dbReference type="InterPro" id="IPR002885">
    <property type="entry name" value="PPR_rpt"/>
</dbReference>
<reference evidence="5" key="1">
    <citation type="submission" date="2021-01" db="EMBL/GenBank/DDBJ databases">
        <title>Adiantum capillus-veneris genome.</title>
        <authorList>
            <person name="Fang Y."/>
            <person name="Liao Q."/>
        </authorList>
    </citation>
    <scope>NUCLEOTIDE SEQUENCE</scope>
    <source>
        <strain evidence="5">H3</strain>
        <tissue evidence="5">Leaf</tissue>
    </source>
</reference>
<dbReference type="Pfam" id="PF13812">
    <property type="entry name" value="PPR_3"/>
    <property type="match status" value="2"/>
</dbReference>
<dbReference type="Gene3D" id="1.25.40.10">
    <property type="entry name" value="Tetratricopeptide repeat domain"/>
    <property type="match status" value="5"/>
</dbReference>
<feature type="repeat" description="PPR" evidence="3">
    <location>
        <begin position="244"/>
        <end position="279"/>
    </location>
</feature>
<dbReference type="OrthoDB" id="185373at2759"/>
<keyword evidence="6" id="KW-1185">Reference proteome</keyword>
<feature type="repeat" description="PPR" evidence="3">
    <location>
        <begin position="455"/>
        <end position="489"/>
    </location>
</feature>
<dbReference type="PROSITE" id="PS50828">
    <property type="entry name" value="SMR"/>
    <property type="match status" value="1"/>
</dbReference>
<name>A0A9D4U803_ADICA</name>
<dbReference type="SMART" id="SM00463">
    <property type="entry name" value="SMR"/>
    <property type="match status" value="1"/>
</dbReference>
<keyword evidence="2" id="KW-0677">Repeat</keyword>
<sequence>MATQPFLSAEAGAPASTCTSLAVPVSSSLRAVHHAFSSTTWETSSERWRHVKVGSCCNKARALSLPFHQTSSSAVLANEFCGQRSTRQVSKLHFGRPRVHPGKHGPNAESAVCALLSASSPTSIPDILDVWTSKLYPKEDYTYILRELGNNEEGVKALATYEWAIKQDFLQSEKSKLLSTIISTLGRLGKVELAQQTFDKAVAAGFGRTVHAYSALVSAYGRSGQCNMAFKVFEGMKKCGCRPNLVTYNAMLDACSKGGANYNTALQVLEEMKKYNIEPDRITFNCLLAVCSRGSLWDEAKKALKDMQSSGIVPDLVTYNTLLDAICKSGKMQEAAELLSNMRNNAVMPNVVTYSTLLDGYAKAGCFSEAVAVHKEMRKVHIDPDRVAYNSLVDLYAKLGKLTDALAVCTQMEMAGHKKDAITYNALLDAFCKQGKHQDALKLLEKMKGEGVEPNLLTYSPLIDAFLKAGLCQEALQMIKEFNEAGIKPDVVLYTSLIDALCKGGLVKDATNLLNQMIDDGIRPNVVTFNSLIDAYGRKKIVNSDGVYSVEAEHHATSALQMVRHTPETSDGNFNFSRLSLRDTFFKRSCSTKLRSEGVHQDILTAVGLFQKMWELGVKPNVVTFSAILHACGRCASFTEAASLLDELCKFDSKVYGVAYGLLMGMTNQLWQIARLLFDEVACMDQPTAEAFYNALADILWHFGQRLGAQRVVVEARRRHIWVLAWQMSQQQYCLDLHSMSVGAAQAMLHAWLLDMRSTVFEGYQLPKLVSILTGWGRHSKVPGSSIVKQVVESRLLSIGAPFHVAKSNEGRLVSTGPVVGGWLREDSTLERIVLHDARVNAEERRGWTESVGAFQVDAQWSLPGSQCHVFWGGEMARGWGDGLLKSGSTVFVACTLRRGGGHTWCFDYTTASRCLCGIECCHGREWGDRLRKVKKLIKALEVACGNGTSMISLIMPPCDQVAQVAKMLGDEFPPLPTSRIA</sequence>
<feature type="domain" description="Smr" evidence="4">
    <location>
        <begin position="735"/>
        <end position="824"/>
    </location>
</feature>
<dbReference type="InterPro" id="IPR024049">
    <property type="entry name" value="eRF1_1_sf"/>
</dbReference>
<protein>
    <recommendedName>
        <fullName evidence="4">Smr domain-containing protein</fullName>
    </recommendedName>
</protein>
<evidence type="ECO:0000259" key="4">
    <source>
        <dbReference type="PROSITE" id="PS50828"/>
    </source>
</evidence>
<dbReference type="AlphaFoldDB" id="A0A9D4U803"/>
<feature type="repeat" description="PPR" evidence="3">
    <location>
        <begin position="315"/>
        <end position="349"/>
    </location>
</feature>
<accession>A0A9D4U803</accession>
<comment type="caution">
    <text evidence="5">The sequence shown here is derived from an EMBL/GenBank/DDBJ whole genome shotgun (WGS) entry which is preliminary data.</text>
</comment>
<evidence type="ECO:0000313" key="5">
    <source>
        <dbReference type="EMBL" id="KAI5062249.1"/>
    </source>
</evidence>
<evidence type="ECO:0000313" key="6">
    <source>
        <dbReference type="Proteomes" id="UP000886520"/>
    </source>
</evidence>
<dbReference type="SUPFAM" id="SSF48452">
    <property type="entry name" value="TPR-like"/>
    <property type="match status" value="1"/>
</dbReference>
<feature type="repeat" description="PPR" evidence="3">
    <location>
        <begin position="385"/>
        <end position="419"/>
    </location>
</feature>
<organism evidence="5 6">
    <name type="scientific">Adiantum capillus-veneris</name>
    <name type="common">Maidenhair fern</name>
    <dbReference type="NCBI Taxonomy" id="13818"/>
    <lineage>
        <taxon>Eukaryota</taxon>
        <taxon>Viridiplantae</taxon>
        <taxon>Streptophyta</taxon>
        <taxon>Embryophyta</taxon>
        <taxon>Tracheophyta</taxon>
        <taxon>Polypodiopsida</taxon>
        <taxon>Polypodiidae</taxon>
        <taxon>Polypodiales</taxon>
        <taxon>Pteridineae</taxon>
        <taxon>Pteridaceae</taxon>
        <taxon>Vittarioideae</taxon>
        <taxon>Adiantum</taxon>
    </lineage>
</organism>
<dbReference type="Gene3D" id="3.30.960.10">
    <property type="entry name" value="eRF1 domain 1"/>
    <property type="match status" value="1"/>
</dbReference>
<feature type="repeat" description="PPR" evidence="3">
    <location>
        <begin position="209"/>
        <end position="243"/>
    </location>
</feature>
<evidence type="ECO:0000256" key="2">
    <source>
        <dbReference type="ARBA" id="ARBA00022737"/>
    </source>
</evidence>
<dbReference type="Pfam" id="PF13041">
    <property type="entry name" value="PPR_2"/>
    <property type="match status" value="4"/>
</dbReference>
<dbReference type="InterPro" id="IPR002625">
    <property type="entry name" value="Smr_dom"/>
</dbReference>
<dbReference type="PANTHER" id="PTHR47447:SF29">
    <property type="entry name" value="PPR CONTAINING PLANT PROTEIN"/>
    <property type="match status" value="1"/>
</dbReference>
<dbReference type="InterPro" id="IPR036063">
    <property type="entry name" value="Smr_dom_sf"/>
</dbReference>
<dbReference type="SUPFAM" id="SSF55481">
    <property type="entry name" value="N-terminal domain of eukaryotic peptide chain release factor subunit 1, ERF1"/>
    <property type="match status" value="1"/>
</dbReference>
<dbReference type="PANTHER" id="PTHR47447">
    <property type="entry name" value="OS03G0856100 PROTEIN"/>
    <property type="match status" value="1"/>
</dbReference>
<dbReference type="Gene3D" id="3.30.1370.110">
    <property type="match status" value="1"/>
</dbReference>
<dbReference type="NCBIfam" id="TIGR00756">
    <property type="entry name" value="PPR"/>
    <property type="match status" value="9"/>
</dbReference>
<dbReference type="InterPro" id="IPR011990">
    <property type="entry name" value="TPR-like_helical_dom_sf"/>
</dbReference>
<feature type="repeat" description="PPR" evidence="3">
    <location>
        <begin position="621"/>
        <end position="655"/>
    </location>
</feature>
<dbReference type="SUPFAM" id="SSF160443">
    <property type="entry name" value="SMR domain-like"/>
    <property type="match status" value="1"/>
</dbReference>
<dbReference type="Proteomes" id="UP000886520">
    <property type="component" value="Chromosome 22"/>
</dbReference>
<feature type="repeat" description="PPR" evidence="3">
    <location>
        <begin position="350"/>
        <end position="384"/>
    </location>
</feature>
<comment type="similarity">
    <text evidence="1">Belongs to the PPR family. P subfamily.</text>
</comment>
<proteinExistence type="inferred from homology"/>
<dbReference type="Pfam" id="PF03463">
    <property type="entry name" value="eRF1_1"/>
    <property type="match status" value="1"/>
</dbReference>
<feature type="repeat" description="PPR" evidence="3">
    <location>
        <begin position="420"/>
        <end position="454"/>
    </location>
</feature>
<dbReference type="Pfam" id="PF01535">
    <property type="entry name" value="PPR"/>
    <property type="match status" value="1"/>
</dbReference>